<feature type="transmembrane region" description="Helical" evidence="8">
    <location>
        <begin position="73"/>
        <end position="93"/>
    </location>
</feature>
<dbReference type="PANTHER" id="PTHR38686:SF1">
    <property type="entry name" value="APOLIPOPROTEIN N-ACYLTRANSFERASE"/>
    <property type="match status" value="1"/>
</dbReference>
<keyword evidence="4 8" id="KW-0812">Transmembrane</keyword>
<evidence type="ECO:0000256" key="4">
    <source>
        <dbReference type="ARBA" id="ARBA00022692"/>
    </source>
</evidence>
<comment type="similarity">
    <text evidence="8">Belongs to the CN hydrolase family. Apolipoprotein N-acyltransferase subfamily.</text>
</comment>
<evidence type="ECO:0000256" key="8">
    <source>
        <dbReference type="HAMAP-Rule" id="MF_01148"/>
    </source>
</evidence>
<keyword evidence="10" id="KW-0449">Lipoprotein</keyword>
<dbReference type="Proteomes" id="UP000583800">
    <property type="component" value="Unassembled WGS sequence"/>
</dbReference>
<comment type="caution">
    <text evidence="10">The sequence shown here is derived from an EMBL/GenBank/DDBJ whole genome shotgun (WGS) entry which is preliminary data.</text>
</comment>
<organism evidence="10 11">
    <name type="scientific">Nonomuraea muscovyensis</name>
    <dbReference type="NCBI Taxonomy" id="1124761"/>
    <lineage>
        <taxon>Bacteria</taxon>
        <taxon>Bacillati</taxon>
        <taxon>Actinomycetota</taxon>
        <taxon>Actinomycetes</taxon>
        <taxon>Streptosporangiales</taxon>
        <taxon>Streptosporangiaceae</taxon>
        <taxon>Nonomuraea</taxon>
    </lineage>
</organism>
<keyword evidence="5 8" id="KW-1133">Transmembrane helix</keyword>
<name>A0A7X0EWW4_9ACTN</name>
<dbReference type="SUPFAM" id="SSF56317">
    <property type="entry name" value="Carbon-nitrogen hydrolase"/>
    <property type="match status" value="1"/>
</dbReference>
<gene>
    <name evidence="8" type="primary">lnt</name>
    <name evidence="10" type="ORF">FHU36_003977</name>
</gene>
<dbReference type="Pfam" id="PF20154">
    <property type="entry name" value="LNT_N"/>
    <property type="match status" value="1"/>
</dbReference>
<dbReference type="HAMAP" id="MF_01148">
    <property type="entry name" value="Lnt"/>
    <property type="match status" value="1"/>
</dbReference>
<evidence type="ECO:0000313" key="10">
    <source>
        <dbReference type="EMBL" id="MBB6347432.1"/>
    </source>
</evidence>
<dbReference type="PANTHER" id="PTHR38686">
    <property type="entry name" value="APOLIPOPROTEIN N-ACYLTRANSFERASE"/>
    <property type="match status" value="1"/>
</dbReference>
<proteinExistence type="inferred from homology"/>
<evidence type="ECO:0000313" key="11">
    <source>
        <dbReference type="Proteomes" id="UP000583800"/>
    </source>
</evidence>
<protein>
    <recommendedName>
        <fullName evidence="8">Apolipoprotein N-acyltransferase</fullName>
        <shortName evidence="8">ALP N-acyltransferase</shortName>
        <ecNumber evidence="8">2.3.1.269</ecNumber>
    </recommendedName>
</protein>
<keyword evidence="11" id="KW-1185">Reference proteome</keyword>
<comment type="pathway">
    <text evidence="8">Protein modification; lipoprotein biosynthesis (N-acyl transfer).</text>
</comment>
<evidence type="ECO:0000256" key="1">
    <source>
        <dbReference type="ARBA" id="ARBA00004651"/>
    </source>
</evidence>
<dbReference type="CDD" id="cd07571">
    <property type="entry name" value="ALP_N-acyl_transferase"/>
    <property type="match status" value="1"/>
</dbReference>
<keyword evidence="3 8" id="KW-0808">Transferase</keyword>
<feature type="transmembrane region" description="Helical" evidence="8">
    <location>
        <begin position="145"/>
        <end position="170"/>
    </location>
</feature>
<dbReference type="EC" id="2.3.1.269" evidence="8"/>
<comment type="function">
    <text evidence="8">Catalyzes the phospholipid dependent N-acylation of the N-terminal cysteine of apolipoprotein, the last step in lipoprotein maturation.</text>
</comment>
<evidence type="ECO:0000256" key="2">
    <source>
        <dbReference type="ARBA" id="ARBA00022475"/>
    </source>
</evidence>
<keyword evidence="6 8" id="KW-0472">Membrane</keyword>
<dbReference type="EMBL" id="JACHJB010000002">
    <property type="protein sequence ID" value="MBB6347432.1"/>
    <property type="molecule type" value="Genomic_DNA"/>
</dbReference>
<comment type="catalytic activity">
    <reaction evidence="8">
        <text>N-terminal S-1,2-diacyl-sn-glyceryl-L-cysteinyl-[lipoprotein] + a glycerophospholipid = N-acyl-S-1,2-diacyl-sn-glyceryl-L-cysteinyl-[lipoprotein] + a 2-acyl-sn-glycero-3-phospholipid + H(+)</text>
        <dbReference type="Rhea" id="RHEA:48228"/>
        <dbReference type="Rhea" id="RHEA-COMP:14681"/>
        <dbReference type="Rhea" id="RHEA-COMP:14684"/>
        <dbReference type="ChEBI" id="CHEBI:15378"/>
        <dbReference type="ChEBI" id="CHEBI:136912"/>
        <dbReference type="ChEBI" id="CHEBI:140656"/>
        <dbReference type="ChEBI" id="CHEBI:140657"/>
        <dbReference type="ChEBI" id="CHEBI:140660"/>
        <dbReference type="EC" id="2.3.1.269"/>
    </reaction>
</comment>
<dbReference type="Gene3D" id="3.60.110.10">
    <property type="entry name" value="Carbon-nitrogen hydrolase"/>
    <property type="match status" value="1"/>
</dbReference>
<evidence type="ECO:0000256" key="7">
    <source>
        <dbReference type="ARBA" id="ARBA00023315"/>
    </source>
</evidence>
<dbReference type="UniPathway" id="UPA00666"/>
<comment type="subcellular location">
    <subcellularLocation>
        <location evidence="1 8">Cell membrane</location>
        <topology evidence="1 8">Multi-pass membrane protein</topology>
    </subcellularLocation>
</comment>
<accession>A0A7X0EWW4</accession>
<evidence type="ECO:0000259" key="9">
    <source>
        <dbReference type="PROSITE" id="PS50263"/>
    </source>
</evidence>
<keyword evidence="7 8" id="KW-0012">Acyltransferase</keyword>
<feature type="transmembrane region" description="Helical" evidence="8">
    <location>
        <begin position="182"/>
        <end position="201"/>
    </location>
</feature>
<evidence type="ECO:0000256" key="3">
    <source>
        <dbReference type="ARBA" id="ARBA00022679"/>
    </source>
</evidence>
<comment type="caution">
    <text evidence="8">Lacks conserved residue(s) required for the propagation of feature annotation.</text>
</comment>
<dbReference type="NCBIfam" id="TIGR00546">
    <property type="entry name" value="lnt"/>
    <property type="match status" value="1"/>
</dbReference>
<dbReference type="RefSeq" id="WP_185085379.1">
    <property type="nucleotide sequence ID" value="NZ_JACHJB010000002.1"/>
</dbReference>
<dbReference type="InterPro" id="IPR045378">
    <property type="entry name" value="LNT_N"/>
</dbReference>
<dbReference type="GO" id="GO:0016410">
    <property type="term" value="F:N-acyltransferase activity"/>
    <property type="evidence" value="ECO:0007669"/>
    <property type="project" value="UniProtKB-UniRule"/>
</dbReference>
<dbReference type="GO" id="GO:0005886">
    <property type="term" value="C:plasma membrane"/>
    <property type="evidence" value="ECO:0007669"/>
    <property type="project" value="UniProtKB-SubCell"/>
</dbReference>
<sequence length="489" mass="52269">MWRSRLLAVAIGACLALAFPAADAWWWAWAGLVPLLVLLARAGSWRQATWLSWCACAGFFTTLHHWVLPFLGVFAPLAVLVIGWVWVPFGLAAHALLRRVTLARVLTALLVLPSVWVVTEALRSWKHLGGAWGLLGAAQWRAPAVLQLAALGGVWLLSFVLVAVNTGLAVAVLPGIGRRARLAGGGAAVALAVLAAGYGALRPEPAVTGVMRVAGVQPGIVPGPERRIAEHLRLTRELAGREPDVIVWGQSSVGLDPARRPDVDRRLRAAAAEAGSDLLVNVDAADPSGRIAKSAYQYTAGGVVNTYVKRRLAPFGEYIPLRPLLGWVAGATEAAERDRVTGDGPAVFEVAGRRVGPLISYESTFPDLRRELARLEVDVTITQGSLTTFHGSWAHAQQASFEALRAVESGRPAVLVELDGTSAAFDARGRRLAWVPHDHRGAFVVEVPLSRETTPYVRLGDWVPALAAGVVAAAGLSCAVRRLRHKNQD</sequence>
<dbReference type="InterPro" id="IPR004563">
    <property type="entry name" value="Apolipo_AcylTrfase"/>
</dbReference>
<dbReference type="InterPro" id="IPR036526">
    <property type="entry name" value="C-N_Hydrolase_sf"/>
</dbReference>
<feature type="transmembrane region" description="Helical" evidence="8">
    <location>
        <begin position="105"/>
        <end position="125"/>
    </location>
</feature>
<dbReference type="Pfam" id="PF00795">
    <property type="entry name" value="CN_hydrolase"/>
    <property type="match status" value="1"/>
</dbReference>
<keyword evidence="2 8" id="KW-1003">Cell membrane</keyword>
<dbReference type="AlphaFoldDB" id="A0A7X0EWW4"/>
<evidence type="ECO:0000256" key="6">
    <source>
        <dbReference type="ARBA" id="ARBA00023136"/>
    </source>
</evidence>
<dbReference type="GO" id="GO:0042158">
    <property type="term" value="P:lipoprotein biosynthetic process"/>
    <property type="evidence" value="ECO:0007669"/>
    <property type="project" value="UniProtKB-UniRule"/>
</dbReference>
<reference evidence="10 11" key="1">
    <citation type="submission" date="2020-08" db="EMBL/GenBank/DDBJ databases">
        <title>Sequencing the genomes of 1000 actinobacteria strains.</title>
        <authorList>
            <person name="Klenk H.-P."/>
        </authorList>
    </citation>
    <scope>NUCLEOTIDE SEQUENCE [LARGE SCALE GENOMIC DNA]</scope>
    <source>
        <strain evidence="10 11">DSM 45913</strain>
    </source>
</reference>
<evidence type="ECO:0000256" key="5">
    <source>
        <dbReference type="ARBA" id="ARBA00022989"/>
    </source>
</evidence>
<dbReference type="InterPro" id="IPR003010">
    <property type="entry name" value="C-N_Hydrolase"/>
</dbReference>
<feature type="domain" description="CN hydrolase" evidence="9">
    <location>
        <begin position="211"/>
        <end position="449"/>
    </location>
</feature>
<dbReference type="PROSITE" id="PS50263">
    <property type="entry name" value="CN_HYDROLASE"/>
    <property type="match status" value="1"/>
</dbReference>